<keyword evidence="2" id="KW-1185">Reference proteome</keyword>
<evidence type="ECO:0000313" key="2">
    <source>
        <dbReference type="Proteomes" id="UP001263371"/>
    </source>
</evidence>
<gene>
    <name evidence="1" type="ORF">RWH45_00790</name>
</gene>
<evidence type="ECO:0000313" key="1">
    <source>
        <dbReference type="EMBL" id="MDU0365727.1"/>
    </source>
</evidence>
<accession>A0ABU3T2X5</accession>
<name>A0ABU3T2X5_9MICO</name>
<dbReference type="RefSeq" id="WP_315993035.1">
    <property type="nucleotide sequence ID" value="NZ_JAWDIS010000001.1"/>
</dbReference>
<organism evidence="1 2">
    <name type="scientific">Microbacterium galbum</name>
    <dbReference type="NCBI Taxonomy" id="3075994"/>
    <lineage>
        <taxon>Bacteria</taxon>
        <taxon>Bacillati</taxon>
        <taxon>Actinomycetota</taxon>
        <taxon>Actinomycetes</taxon>
        <taxon>Micrococcales</taxon>
        <taxon>Microbacteriaceae</taxon>
        <taxon>Microbacterium</taxon>
    </lineage>
</organism>
<dbReference type="EMBL" id="JAWDIS010000001">
    <property type="protein sequence ID" value="MDU0365727.1"/>
    <property type="molecule type" value="Genomic_DNA"/>
</dbReference>
<reference evidence="1 2" key="1">
    <citation type="submission" date="2023-09" db="EMBL/GenBank/DDBJ databases">
        <title>Microbacterium fusihabitans sp. nov., Microbacterium phycihabitans sp. nov., and Microbacterium cervinum sp. nov., isolated from dried seaweeds of beach.</title>
        <authorList>
            <person name="Lee S.D."/>
        </authorList>
    </citation>
    <scope>NUCLEOTIDE SEQUENCE [LARGE SCALE GENOMIC DNA]</scope>
    <source>
        <strain evidence="1 2">KSW4-17</strain>
    </source>
</reference>
<dbReference type="InterPro" id="IPR006311">
    <property type="entry name" value="TAT_signal"/>
</dbReference>
<dbReference type="PROSITE" id="PS51318">
    <property type="entry name" value="TAT"/>
    <property type="match status" value="1"/>
</dbReference>
<sequence>MENEIRDPSRRTVLKAGAWSVPVIAVAVAAPKASASTQNPDAQSTAVLGNTAPNAGTNVNYTFFAQVADGSGGYEDGGSYKDGWYIDIAGSGAGYTSVNNLIGLTPVAGVPGRYLVVGEQTFVRFRLNGLTYSSSPGTIVATIYNTAGQSRGGIVIEVQPT</sequence>
<comment type="caution">
    <text evidence="1">The sequence shown here is derived from an EMBL/GenBank/DDBJ whole genome shotgun (WGS) entry which is preliminary data.</text>
</comment>
<protein>
    <submittedName>
        <fullName evidence="1">Uncharacterized protein</fullName>
    </submittedName>
</protein>
<dbReference type="Proteomes" id="UP001263371">
    <property type="component" value="Unassembled WGS sequence"/>
</dbReference>
<proteinExistence type="predicted"/>